<proteinExistence type="predicted"/>
<evidence type="ECO:0000313" key="2">
    <source>
        <dbReference type="Proteomes" id="UP000249829"/>
    </source>
</evidence>
<sequence length="74" mass="8612">MSMKLYTPSWFRIVLRSVRAKFKAAIAGFVERGVKVAILAYTKVGMLVKQETATFFSIIQACFMPKWRSIWSYR</sequence>
<evidence type="ECO:0000313" key="1">
    <source>
        <dbReference type="EMBL" id="PYI13264.1"/>
    </source>
</evidence>
<name>A0A2V5GVX8_ASPV1</name>
<gene>
    <name evidence="1" type="ORF">BO99DRAFT_407651</name>
</gene>
<protein>
    <submittedName>
        <fullName evidence="1">Uncharacterized protein</fullName>
    </submittedName>
</protein>
<dbReference type="AlphaFoldDB" id="A0A2V5GVX8"/>
<dbReference type="EMBL" id="KZ825252">
    <property type="protein sequence ID" value="PYI13264.1"/>
    <property type="molecule type" value="Genomic_DNA"/>
</dbReference>
<accession>A0A2V5GVX8</accession>
<organism evidence="1 2">
    <name type="scientific">Aspergillus violaceofuscus (strain CBS 115571)</name>
    <dbReference type="NCBI Taxonomy" id="1450538"/>
    <lineage>
        <taxon>Eukaryota</taxon>
        <taxon>Fungi</taxon>
        <taxon>Dikarya</taxon>
        <taxon>Ascomycota</taxon>
        <taxon>Pezizomycotina</taxon>
        <taxon>Eurotiomycetes</taxon>
        <taxon>Eurotiomycetidae</taxon>
        <taxon>Eurotiales</taxon>
        <taxon>Aspergillaceae</taxon>
        <taxon>Aspergillus</taxon>
    </lineage>
</organism>
<reference evidence="1 2" key="1">
    <citation type="submission" date="2018-02" db="EMBL/GenBank/DDBJ databases">
        <title>The genomes of Aspergillus section Nigri reveals drivers in fungal speciation.</title>
        <authorList>
            <consortium name="DOE Joint Genome Institute"/>
            <person name="Vesth T.C."/>
            <person name="Nybo J."/>
            <person name="Theobald S."/>
            <person name="Brandl J."/>
            <person name="Frisvad J.C."/>
            <person name="Nielsen K.F."/>
            <person name="Lyhne E.K."/>
            <person name="Kogle M.E."/>
            <person name="Kuo A."/>
            <person name="Riley R."/>
            <person name="Clum A."/>
            <person name="Nolan M."/>
            <person name="Lipzen A."/>
            <person name="Salamov A."/>
            <person name="Henrissat B."/>
            <person name="Wiebenga A."/>
            <person name="De vries R.P."/>
            <person name="Grigoriev I.V."/>
            <person name="Mortensen U.H."/>
            <person name="Andersen M.R."/>
            <person name="Baker S.E."/>
        </authorList>
    </citation>
    <scope>NUCLEOTIDE SEQUENCE [LARGE SCALE GENOMIC DNA]</scope>
    <source>
        <strain evidence="1 2">CBS 115571</strain>
    </source>
</reference>
<dbReference type="Proteomes" id="UP000249829">
    <property type="component" value="Unassembled WGS sequence"/>
</dbReference>
<keyword evidence="2" id="KW-1185">Reference proteome</keyword>